<feature type="transmembrane region" description="Helical" evidence="5">
    <location>
        <begin position="53"/>
        <end position="74"/>
    </location>
</feature>
<feature type="transmembrane region" description="Helical" evidence="5">
    <location>
        <begin position="156"/>
        <end position="174"/>
    </location>
</feature>
<dbReference type="Proteomes" id="UP000229600">
    <property type="component" value="Unassembled WGS sequence"/>
</dbReference>
<gene>
    <name evidence="6" type="ORF">COV59_00750</name>
</gene>
<proteinExistence type="predicted"/>
<dbReference type="InterPro" id="IPR008217">
    <property type="entry name" value="Ccc1_fam"/>
</dbReference>
<dbReference type="GO" id="GO:0012505">
    <property type="term" value="C:endomembrane system"/>
    <property type="evidence" value="ECO:0007669"/>
    <property type="project" value="UniProtKB-SubCell"/>
</dbReference>
<evidence type="ECO:0000256" key="3">
    <source>
        <dbReference type="ARBA" id="ARBA00022989"/>
    </source>
</evidence>
<dbReference type="GO" id="GO:0005384">
    <property type="term" value="F:manganese ion transmembrane transporter activity"/>
    <property type="evidence" value="ECO:0007669"/>
    <property type="project" value="InterPro"/>
</dbReference>
<organism evidence="6 7">
    <name type="scientific">Candidatus Magasanikbacteria bacterium CG11_big_fil_rev_8_21_14_0_20_39_34</name>
    <dbReference type="NCBI Taxonomy" id="1974653"/>
    <lineage>
        <taxon>Bacteria</taxon>
        <taxon>Candidatus Magasanikiibacteriota</taxon>
    </lineage>
</organism>
<sequence>MVHTKNPNYIHHSNSKVADSMREIVFGMEDGMVSTLGAITGIAGATFDPFTTVLAGLVIISVESISMGVGEFLSSKSRKEIDQRILHEEKEEIRDFPEEERKELLGMFIADGWPQDVAKKMVQVTSQDKELMLREMAYRELKIVPDKMTNPLKNGFIMLFSYIIGGGIPLSPYFFLEMKGAIICSIVITLIALFALGVFTSHFSKRNPIKAGFEMFALATFAAVVGYVVGKIADVSLGPK</sequence>
<evidence type="ECO:0000256" key="1">
    <source>
        <dbReference type="ARBA" id="ARBA00004127"/>
    </source>
</evidence>
<evidence type="ECO:0000256" key="2">
    <source>
        <dbReference type="ARBA" id="ARBA00022692"/>
    </source>
</evidence>
<comment type="subcellular location">
    <subcellularLocation>
        <location evidence="1">Endomembrane system</location>
        <topology evidence="1">Multi-pass membrane protein</topology>
    </subcellularLocation>
</comment>
<protein>
    <recommendedName>
        <fullName evidence="8">Iron transporter</fullName>
    </recommendedName>
</protein>
<evidence type="ECO:0000256" key="4">
    <source>
        <dbReference type="ARBA" id="ARBA00023136"/>
    </source>
</evidence>
<evidence type="ECO:0000313" key="7">
    <source>
        <dbReference type="Proteomes" id="UP000229600"/>
    </source>
</evidence>
<accession>A0A2H0N6H1</accession>
<dbReference type="EMBL" id="PCWN01000002">
    <property type="protein sequence ID" value="PIR04491.1"/>
    <property type="molecule type" value="Genomic_DNA"/>
</dbReference>
<keyword evidence="3 5" id="KW-1133">Transmembrane helix</keyword>
<name>A0A2H0N6H1_9BACT</name>
<evidence type="ECO:0000256" key="5">
    <source>
        <dbReference type="SAM" id="Phobius"/>
    </source>
</evidence>
<dbReference type="AlphaFoldDB" id="A0A2H0N6H1"/>
<dbReference type="PANTHER" id="PTHR31851">
    <property type="entry name" value="FE(2+)/MN(2+) TRANSPORTER PCL1"/>
    <property type="match status" value="1"/>
</dbReference>
<comment type="caution">
    <text evidence="6">The sequence shown here is derived from an EMBL/GenBank/DDBJ whole genome shotgun (WGS) entry which is preliminary data.</text>
</comment>
<feature type="transmembrane region" description="Helical" evidence="5">
    <location>
        <begin position="180"/>
        <end position="199"/>
    </location>
</feature>
<keyword evidence="4 5" id="KW-0472">Membrane</keyword>
<dbReference type="Pfam" id="PF01988">
    <property type="entry name" value="VIT1"/>
    <property type="match status" value="1"/>
</dbReference>
<reference evidence="6 7" key="1">
    <citation type="submission" date="2017-09" db="EMBL/GenBank/DDBJ databases">
        <title>Depth-based differentiation of microbial function through sediment-hosted aquifers and enrichment of novel symbionts in the deep terrestrial subsurface.</title>
        <authorList>
            <person name="Probst A.J."/>
            <person name="Ladd B."/>
            <person name="Jarett J.K."/>
            <person name="Geller-Mcgrath D.E."/>
            <person name="Sieber C.M."/>
            <person name="Emerson J.B."/>
            <person name="Anantharaman K."/>
            <person name="Thomas B.C."/>
            <person name="Malmstrom R."/>
            <person name="Stieglmeier M."/>
            <person name="Klingl A."/>
            <person name="Woyke T."/>
            <person name="Ryan C.M."/>
            <person name="Banfield J.F."/>
        </authorList>
    </citation>
    <scope>NUCLEOTIDE SEQUENCE [LARGE SCALE GENOMIC DNA]</scope>
    <source>
        <strain evidence="6">CG11_big_fil_rev_8_21_14_0_20_39_34</strain>
    </source>
</reference>
<feature type="transmembrane region" description="Helical" evidence="5">
    <location>
        <begin position="211"/>
        <end position="230"/>
    </location>
</feature>
<keyword evidence="2 5" id="KW-0812">Transmembrane</keyword>
<evidence type="ECO:0000313" key="6">
    <source>
        <dbReference type="EMBL" id="PIR04491.1"/>
    </source>
</evidence>
<evidence type="ECO:0008006" key="8">
    <source>
        <dbReference type="Google" id="ProtNLM"/>
    </source>
</evidence>
<feature type="transmembrane region" description="Helical" evidence="5">
    <location>
        <begin position="24"/>
        <end position="47"/>
    </location>
</feature>
<dbReference type="GO" id="GO:0030026">
    <property type="term" value="P:intracellular manganese ion homeostasis"/>
    <property type="evidence" value="ECO:0007669"/>
    <property type="project" value="InterPro"/>
</dbReference>